<sequence>MDINNKKKYCSDVKNVKQWLHSTKERCDSLKSHMKYMKMLYHDMPKIQENKKTLYSPNWKDSKIKTSSNDQAIISKQMNYNNSLENYSDIEYNIIHKDEPITSSLVNIISKINLQDKEEEKLQNFDKQKAAGIEVSSITPRTYDIQNIHIQSKSLLPIQKENMVCEEHNHNWQLPYQKHLTEYSTELIENIECSNKSFEQLILDNQNDYILQESPSIRDNIKLNISGNLKDGPSDKNKISVRSEKKEKAISSALSSKKGSLCKLDDIVSLKKKRRRKISCSNSRSTVTTRETVLLGKKDAKRRKQKNSVSNRHTFKSQQASNEVVEIYHNAAAKSGSTSAIPSKHSKLEHHMNYINMLKSSAINKRQNMSINPKCESNNYANTCDTNIDGLQNCSQRQYQSGQKVEGKNTITNDLNYNLEVSTTPLCTMEKYNSHQCQHAIIQASYCNPIITHNYEMPTLASKLKRANRSYFSRFNFRNIPFVVGTSVTPSHNLGLNIQQVLSIMKTRQTATTGITPLLIRKISRGMKPASILIEQINDQQSKLSHMNSQMNSQMNAHIQKENLFMGKGEHLLENENMFLKGVSNVNLNVNIKSSLEQYQNIQQKINGDINKYENLHKKKDTKSENQLNTLNTTQILHATDNKMLKLFASHQNVNSKMENPEIQSKIYQGSICDKHNSNTTIVNHSQDSKGIQEVLINLHDQFEEMNTRYERLQTKAKKYSDKELEEEILHLEKELSIKEAEINAVVNLYKENSYVCISTEIPLGSDKLYTTVPFTSTKSNGSSFQHKSLHKRGNSIIAREPTSLRLAGLLRQIQTFQKQLKLMSW</sequence>
<feature type="region of interest" description="Disordered" evidence="2">
    <location>
        <begin position="297"/>
        <end position="318"/>
    </location>
</feature>
<evidence type="ECO:0000313" key="4">
    <source>
        <dbReference type="Proteomes" id="UP000242457"/>
    </source>
</evidence>
<reference evidence="3 4" key="1">
    <citation type="submission" date="2014-07" db="EMBL/GenBank/DDBJ databases">
        <title>Genomic and transcriptomic analysis on Apis cerana provide comprehensive insights into honey bee biology.</title>
        <authorList>
            <person name="Diao Q."/>
            <person name="Sun L."/>
            <person name="Zheng H."/>
            <person name="Zheng H."/>
            <person name="Xu S."/>
            <person name="Wang S."/>
            <person name="Zeng Z."/>
            <person name="Hu F."/>
            <person name="Su S."/>
            <person name="Wu J."/>
        </authorList>
    </citation>
    <scope>NUCLEOTIDE SEQUENCE [LARGE SCALE GENOMIC DNA]</scope>
    <source>
        <tissue evidence="3">Pupae without intestine</tissue>
    </source>
</reference>
<protein>
    <submittedName>
        <fullName evidence="3">Centrosomal protein of</fullName>
    </submittedName>
</protein>
<feature type="compositionally biased region" description="Polar residues" evidence="2">
    <location>
        <begin position="307"/>
        <end position="318"/>
    </location>
</feature>
<keyword evidence="1" id="KW-0175">Coiled coil</keyword>
<evidence type="ECO:0000313" key="3">
    <source>
        <dbReference type="EMBL" id="PBC28617.1"/>
    </source>
</evidence>
<keyword evidence="4" id="KW-1185">Reference proteome</keyword>
<dbReference type="Proteomes" id="UP000242457">
    <property type="component" value="Unassembled WGS sequence"/>
</dbReference>
<gene>
    <name evidence="3" type="ORF">APICC_03656</name>
</gene>
<accession>A0A2A3EA64</accession>
<evidence type="ECO:0000256" key="1">
    <source>
        <dbReference type="SAM" id="Coils"/>
    </source>
</evidence>
<organism evidence="3 4">
    <name type="scientific">Apis cerana cerana</name>
    <name type="common">Oriental honeybee</name>
    <dbReference type="NCBI Taxonomy" id="94128"/>
    <lineage>
        <taxon>Eukaryota</taxon>
        <taxon>Metazoa</taxon>
        <taxon>Ecdysozoa</taxon>
        <taxon>Arthropoda</taxon>
        <taxon>Hexapoda</taxon>
        <taxon>Insecta</taxon>
        <taxon>Pterygota</taxon>
        <taxon>Neoptera</taxon>
        <taxon>Endopterygota</taxon>
        <taxon>Hymenoptera</taxon>
        <taxon>Apocrita</taxon>
        <taxon>Aculeata</taxon>
        <taxon>Apoidea</taxon>
        <taxon>Anthophila</taxon>
        <taxon>Apidae</taxon>
        <taxon>Apis</taxon>
    </lineage>
</organism>
<evidence type="ECO:0000256" key="2">
    <source>
        <dbReference type="SAM" id="MobiDB-lite"/>
    </source>
</evidence>
<dbReference type="EMBL" id="KZ288310">
    <property type="protein sequence ID" value="PBC28617.1"/>
    <property type="molecule type" value="Genomic_DNA"/>
</dbReference>
<feature type="coiled-coil region" evidence="1">
    <location>
        <begin position="696"/>
        <end position="742"/>
    </location>
</feature>
<feature type="coiled-coil region" evidence="1">
    <location>
        <begin position="585"/>
        <end position="616"/>
    </location>
</feature>
<proteinExistence type="predicted"/>
<dbReference type="OrthoDB" id="76453at2759"/>
<name>A0A2A3EA64_APICC</name>
<dbReference type="AlphaFoldDB" id="A0A2A3EA64"/>